<name>A0AAD6ZUU8_9AGAR</name>
<reference evidence="3" key="1">
    <citation type="submission" date="2023-03" db="EMBL/GenBank/DDBJ databases">
        <title>Massive genome expansion in bonnet fungi (Mycena s.s.) driven by repeated elements and novel gene families across ecological guilds.</title>
        <authorList>
            <consortium name="Lawrence Berkeley National Laboratory"/>
            <person name="Harder C.B."/>
            <person name="Miyauchi S."/>
            <person name="Viragh M."/>
            <person name="Kuo A."/>
            <person name="Thoen E."/>
            <person name="Andreopoulos B."/>
            <person name="Lu D."/>
            <person name="Skrede I."/>
            <person name="Drula E."/>
            <person name="Henrissat B."/>
            <person name="Morin E."/>
            <person name="Kohler A."/>
            <person name="Barry K."/>
            <person name="LaButti K."/>
            <person name="Morin E."/>
            <person name="Salamov A."/>
            <person name="Lipzen A."/>
            <person name="Mereny Z."/>
            <person name="Hegedus B."/>
            <person name="Baldrian P."/>
            <person name="Stursova M."/>
            <person name="Weitz H."/>
            <person name="Taylor A."/>
            <person name="Grigoriev I.V."/>
            <person name="Nagy L.G."/>
            <person name="Martin F."/>
            <person name="Kauserud H."/>
        </authorList>
    </citation>
    <scope>NUCLEOTIDE SEQUENCE</scope>
    <source>
        <strain evidence="3">CBHHK002</strain>
    </source>
</reference>
<protein>
    <recommendedName>
        <fullName evidence="2">DUF7918 domain-containing protein</fullName>
    </recommendedName>
</protein>
<feature type="compositionally biased region" description="Basic and acidic residues" evidence="1">
    <location>
        <begin position="261"/>
        <end position="275"/>
    </location>
</feature>
<evidence type="ECO:0000256" key="1">
    <source>
        <dbReference type="SAM" id="MobiDB-lite"/>
    </source>
</evidence>
<dbReference type="PANTHER" id="PTHR36223">
    <property type="entry name" value="BETA-LACTAMASE-TYPE TRANSPEPTIDASE FOLD DOMAIN CONTAINING PROTEIN"/>
    <property type="match status" value="1"/>
</dbReference>
<dbReference type="EMBL" id="JARIHO010000026">
    <property type="protein sequence ID" value="KAJ7340710.1"/>
    <property type="molecule type" value="Genomic_DNA"/>
</dbReference>
<evidence type="ECO:0000313" key="4">
    <source>
        <dbReference type="Proteomes" id="UP001218218"/>
    </source>
</evidence>
<proteinExistence type="predicted"/>
<comment type="caution">
    <text evidence="3">The sequence shown here is derived from an EMBL/GenBank/DDBJ whole genome shotgun (WGS) entry which is preliminary data.</text>
</comment>
<dbReference type="InterPro" id="IPR057678">
    <property type="entry name" value="DUF7918"/>
</dbReference>
<dbReference type="Pfam" id="PF25534">
    <property type="entry name" value="DUF7918"/>
    <property type="match status" value="1"/>
</dbReference>
<accession>A0AAD6ZUU8</accession>
<gene>
    <name evidence="3" type="ORF">DFH08DRAFT_875083</name>
</gene>
<evidence type="ECO:0000259" key="2">
    <source>
        <dbReference type="Pfam" id="PF25534"/>
    </source>
</evidence>
<dbReference type="Proteomes" id="UP001218218">
    <property type="component" value="Unassembled WGS sequence"/>
</dbReference>
<organism evidence="3 4">
    <name type="scientific">Mycena albidolilacea</name>
    <dbReference type="NCBI Taxonomy" id="1033008"/>
    <lineage>
        <taxon>Eukaryota</taxon>
        <taxon>Fungi</taxon>
        <taxon>Dikarya</taxon>
        <taxon>Basidiomycota</taxon>
        <taxon>Agaricomycotina</taxon>
        <taxon>Agaricomycetes</taxon>
        <taxon>Agaricomycetidae</taxon>
        <taxon>Agaricales</taxon>
        <taxon>Marasmiineae</taxon>
        <taxon>Mycenaceae</taxon>
        <taxon>Mycena</taxon>
    </lineage>
</organism>
<dbReference type="PANTHER" id="PTHR36223:SF1">
    <property type="entry name" value="TRANSCRIPTION ELONGATION FACTOR EAF N-TERMINAL DOMAIN-CONTAINING PROTEIN"/>
    <property type="match status" value="1"/>
</dbReference>
<sequence>MQLGQFSAVITVEGAPVSEYAVEYSADGLEATCWIASENDKNFRIEMKNTDASHQCSVSGRTSVDGIDCGGRLLFHRDGARGSKSTTGFRDSVATSANTRRPLAFSRQILTDDDEYLNTPISPDLGTIKVVFRLVKLHAGGEARKVEKYEPRILHERSKKAIGHSVQFGPEYRIHVHEKRRTTVIRTLATLVFRYRPLELLRAEGIAPPAERAAPQERAATPSDVLDLTTDVDDETEDPEEAQIKKLQLQLDTLKKKGKQVKREHSDVKMKKEVKTEGPIFAPGEVIDLT</sequence>
<feature type="region of interest" description="Disordered" evidence="1">
    <location>
        <begin position="256"/>
        <end position="275"/>
    </location>
</feature>
<keyword evidence="4" id="KW-1185">Reference proteome</keyword>
<feature type="domain" description="DUF7918" evidence="2">
    <location>
        <begin position="8"/>
        <end position="208"/>
    </location>
</feature>
<dbReference type="AlphaFoldDB" id="A0AAD6ZUU8"/>
<evidence type="ECO:0000313" key="3">
    <source>
        <dbReference type="EMBL" id="KAJ7340710.1"/>
    </source>
</evidence>